<evidence type="ECO:0000256" key="1">
    <source>
        <dbReference type="SAM" id="Phobius"/>
    </source>
</evidence>
<protein>
    <submittedName>
        <fullName evidence="2">Uncharacterized protein</fullName>
    </submittedName>
</protein>
<feature type="transmembrane region" description="Helical" evidence="1">
    <location>
        <begin position="12"/>
        <end position="32"/>
    </location>
</feature>
<dbReference type="EMBL" id="CP035000">
    <property type="protein sequence ID" value="QAS81813.1"/>
    <property type="molecule type" value="Genomic_DNA"/>
</dbReference>
<keyword evidence="1" id="KW-0812">Transmembrane</keyword>
<keyword evidence="3" id="KW-1185">Reference proteome</keyword>
<evidence type="ECO:0000313" key="3">
    <source>
        <dbReference type="Proteomes" id="UP000220927"/>
    </source>
</evidence>
<organism evidence="2 3">
    <name type="scientific">Rhizobium acidisoli</name>
    <dbReference type="NCBI Taxonomy" id="1538158"/>
    <lineage>
        <taxon>Bacteria</taxon>
        <taxon>Pseudomonadati</taxon>
        <taxon>Pseudomonadota</taxon>
        <taxon>Alphaproteobacteria</taxon>
        <taxon>Hyphomicrobiales</taxon>
        <taxon>Rhizobiaceae</taxon>
        <taxon>Rhizobium/Agrobacterium group</taxon>
        <taxon>Rhizobium</taxon>
    </lineage>
</organism>
<dbReference type="KEGG" id="rad:CO657_28580"/>
<accession>A0AAE5WSM8</accession>
<sequence length="68" mass="7557">MLAASVGPVRFTMLYAATTTTAIAFGSFFSGFHNDHSRERGDAFYQFRHRRGGCILEAAGQWLPQNCL</sequence>
<proteinExistence type="predicted"/>
<dbReference type="RefSeq" id="WP_128715622.1">
    <property type="nucleotide sequence ID" value="NZ_CP035000.1"/>
</dbReference>
<dbReference type="AlphaFoldDB" id="A0AAE5WSM8"/>
<reference evidence="2 3" key="1">
    <citation type="submission" date="2019-01" db="EMBL/GenBank/DDBJ databases">
        <title>Genomic insights into the origins and evolution of symbiotic genes in the Phaseolus vulgaris microsymbionts.</title>
        <authorList>
            <person name="Tong W."/>
        </authorList>
    </citation>
    <scope>NUCLEOTIDE SEQUENCE [LARGE SCALE GENOMIC DNA]</scope>
    <source>
        <strain evidence="2 3">FH23</strain>
        <plasmid evidence="3">prapfh23b</plasmid>
    </source>
</reference>
<evidence type="ECO:0000313" key="2">
    <source>
        <dbReference type="EMBL" id="QAS81813.1"/>
    </source>
</evidence>
<keyword evidence="2" id="KW-0614">Plasmid</keyword>
<keyword evidence="1" id="KW-0472">Membrane</keyword>
<name>A0AAE5WSM8_9HYPH</name>
<geneLocation type="plasmid" evidence="3">
    <name>prapfh23b</name>
</geneLocation>
<gene>
    <name evidence="2" type="ORF">CO657_28580</name>
</gene>
<keyword evidence="1" id="KW-1133">Transmembrane helix</keyword>
<dbReference type="Proteomes" id="UP000220927">
    <property type="component" value="Plasmid pRapFH23b"/>
</dbReference>